<keyword evidence="2" id="KW-0560">Oxidoreductase</keyword>
<dbReference type="Pfam" id="PF13561">
    <property type="entry name" value="adh_short_C2"/>
    <property type="match status" value="1"/>
</dbReference>
<dbReference type="PRINTS" id="PR00080">
    <property type="entry name" value="SDRFAMILY"/>
</dbReference>
<dbReference type="NCBIfam" id="NF005559">
    <property type="entry name" value="PRK07231.1"/>
    <property type="match status" value="1"/>
</dbReference>
<protein>
    <submittedName>
        <fullName evidence="2">Glucose 1-dehydrogenase</fullName>
        <ecNumber evidence="2">1.1.1.47</ecNumber>
    </submittedName>
</protein>
<dbReference type="NCBIfam" id="NF009466">
    <property type="entry name" value="PRK12826.1-2"/>
    <property type="match status" value="1"/>
</dbReference>
<evidence type="ECO:0000313" key="2">
    <source>
        <dbReference type="EMBL" id="VFU12102.1"/>
    </source>
</evidence>
<dbReference type="PANTHER" id="PTHR42879:SF2">
    <property type="entry name" value="3-OXOACYL-[ACYL-CARRIER-PROTEIN] REDUCTASE FABG"/>
    <property type="match status" value="1"/>
</dbReference>
<accession>A0A485LVC4</accession>
<sequence>MSSVSRLACVDRLKNQVALVTGASSGIGRGIALALADEGAQIVVNYIGDRQAAEEVAREIQSKGTDALVLEADVSREDHVESMFARTVREFGTVDILINNAGVQRDAAVHEMTLQEWQQVIDVNLTGAFLCSREAVREFRRRGLVPERSIAVGKIIFISSVHQVIPWSGHCNYAASKGGLMQLMKSLAQEVARDRIRVNAIAPGAVRTDINRESWEDPAALEALLKLIPSNRIGEPRDIGSAAVWLASDESDYVHGATIFVDGGMTLYPGFASGG</sequence>
<name>A0A485LVC4_9ZZZZ</name>
<organism evidence="2">
    <name type="scientific">anaerobic digester metagenome</name>
    <dbReference type="NCBI Taxonomy" id="1263854"/>
    <lineage>
        <taxon>unclassified sequences</taxon>
        <taxon>metagenomes</taxon>
        <taxon>ecological metagenomes</taxon>
    </lineage>
</organism>
<dbReference type="EC" id="1.1.1.47" evidence="2"/>
<dbReference type="PANTHER" id="PTHR42879">
    <property type="entry name" value="3-OXOACYL-(ACYL-CARRIER-PROTEIN) REDUCTASE"/>
    <property type="match status" value="1"/>
</dbReference>
<reference evidence="2" key="1">
    <citation type="submission" date="2019-03" db="EMBL/GenBank/DDBJ databases">
        <authorList>
            <person name="Hao L."/>
        </authorList>
    </citation>
    <scope>NUCLEOTIDE SEQUENCE</scope>
</reference>
<dbReference type="InterPro" id="IPR050259">
    <property type="entry name" value="SDR"/>
</dbReference>
<dbReference type="GO" id="GO:0047936">
    <property type="term" value="F:glucose 1-dehydrogenase [NAD(P)+] activity"/>
    <property type="evidence" value="ECO:0007669"/>
    <property type="project" value="UniProtKB-EC"/>
</dbReference>
<dbReference type="InterPro" id="IPR020904">
    <property type="entry name" value="Sc_DH/Rdtase_CS"/>
</dbReference>
<dbReference type="AlphaFoldDB" id="A0A485LVC4"/>
<dbReference type="PROSITE" id="PS00061">
    <property type="entry name" value="ADH_SHORT"/>
    <property type="match status" value="1"/>
</dbReference>
<dbReference type="CDD" id="cd05358">
    <property type="entry name" value="GlcDH_SDR_c"/>
    <property type="match status" value="1"/>
</dbReference>
<evidence type="ECO:0000256" key="1">
    <source>
        <dbReference type="ARBA" id="ARBA00006484"/>
    </source>
</evidence>
<dbReference type="InterPro" id="IPR002347">
    <property type="entry name" value="SDR_fam"/>
</dbReference>
<dbReference type="SUPFAM" id="SSF51735">
    <property type="entry name" value="NAD(P)-binding Rossmann-fold domains"/>
    <property type="match status" value="1"/>
</dbReference>
<dbReference type="Gene3D" id="3.40.50.720">
    <property type="entry name" value="NAD(P)-binding Rossmann-like Domain"/>
    <property type="match status" value="1"/>
</dbReference>
<gene>
    <name evidence="2" type="primary">gdh</name>
    <name evidence="2" type="ORF">SCFA_1250005</name>
</gene>
<proteinExistence type="inferred from homology"/>
<dbReference type="PRINTS" id="PR00081">
    <property type="entry name" value="GDHRDH"/>
</dbReference>
<dbReference type="GO" id="GO:0032787">
    <property type="term" value="P:monocarboxylic acid metabolic process"/>
    <property type="evidence" value="ECO:0007669"/>
    <property type="project" value="UniProtKB-ARBA"/>
</dbReference>
<dbReference type="EMBL" id="CAADRM010000030">
    <property type="protein sequence ID" value="VFU12102.1"/>
    <property type="molecule type" value="Genomic_DNA"/>
</dbReference>
<dbReference type="FunFam" id="3.40.50.720:FF:000084">
    <property type="entry name" value="Short-chain dehydrogenase reductase"/>
    <property type="match status" value="1"/>
</dbReference>
<comment type="similarity">
    <text evidence="1">Belongs to the short-chain dehydrogenases/reductases (SDR) family.</text>
</comment>
<dbReference type="InterPro" id="IPR036291">
    <property type="entry name" value="NAD(P)-bd_dom_sf"/>
</dbReference>